<accession>A0A1I7YY16</accession>
<keyword evidence="1" id="KW-1133">Transmembrane helix</keyword>
<evidence type="ECO:0000313" key="3">
    <source>
        <dbReference type="WBParaSite" id="L893_g21001.t1"/>
    </source>
</evidence>
<dbReference type="AlphaFoldDB" id="A0A1I7YY16"/>
<dbReference type="Proteomes" id="UP000095287">
    <property type="component" value="Unplaced"/>
</dbReference>
<feature type="transmembrane region" description="Helical" evidence="1">
    <location>
        <begin position="63"/>
        <end position="84"/>
    </location>
</feature>
<keyword evidence="1" id="KW-0472">Membrane</keyword>
<protein>
    <submittedName>
        <fullName evidence="3">Transmembrane protein</fullName>
    </submittedName>
</protein>
<keyword evidence="1" id="KW-0812">Transmembrane</keyword>
<evidence type="ECO:0000313" key="2">
    <source>
        <dbReference type="Proteomes" id="UP000095287"/>
    </source>
</evidence>
<organism evidence="2 3">
    <name type="scientific">Steinernema glaseri</name>
    <dbReference type="NCBI Taxonomy" id="37863"/>
    <lineage>
        <taxon>Eukaryota</taxon>
        <taxon>Metazoa</taxon>
        <taxon>Ecdysozoa</taxon>
        <taxon>Nematoda</taxon>
        <taxon>Chromadorea</taxon>
        <taxon>Rhabditida</taxon>
        <taxon>Tylenchina</taxon>
        <taxon>Panagrolaimomorpha</taxon>
        <taxon>Strongyloidoidea</taxon>
        <taxon>Steinernematidae</taxon>
        <taxon>Steinernema</taxon>
    </lineage>
</organism>
<proteinExistence type="predicted"/>
<feature type="transmembrane region" description="Helical" evidence="1">
    <location>
        <begin position="104"/>
        <end position="124"/>
    </location>
</feature>
<feature type="transmembrane region" description="Helical" evidence="1">
    <location>
        <begin position="157"/>
        <end position="179"/>
    </location>
</feature>
<name>A0A1I7YY16_9BILA</name>
<reference evidence="3" key="1">
    <citation type="submission" date="2016-11" db="UniProtKB">
        <authorList>
            <consortium name="WormBaseParasite"/>
        </authorList>
    </citation>
    <scope>IDENTIFICATION</scope>
</reference>
<evidence type="ECO:0000256" key="1">
    <source>
        <dbReference type="SAM" id="Phobius"/>
    </source>
</evidence>
<dbReference type="WBParaSite" id="L893_g21001.t1">
    <property type="protein sequence ID" value="L893_g21001.t1"/>
    <property type="gene ID" value="L893_g21001"/>
</dbReference>
<keyword evidence="2" id="KW-1185">Reference proteome</keyword>
<feature type="transmembrane region" description="Helical" evidence="1">
    <location>
        <begin position="131"/>
        <end position="151"/>
    </location>
</feature>
<sequence>MTDERGHLSFLRRKQYEAHKTIAASSPGNYVHIGESPMDNLRFNYNSTMCCLMLRCSCHPKRIGAIVLATEVCKLVFVTCGLVTSSSRYTEEMFTPTDDLWDTLIFLTFWLLISLGVGTLLIGIVFEHSTFLVPTLISQMFTIIALLLLPYFRDVSVVSSCMTAFVQLLILIVFLVCYVDIAEVEKNRANWDDRQDVYTSQPTTINGRVFGTKLYRTDRSKRRIVLPMMPLQKLNELDEGAMCNTYPEVIFADGSQN</sequence>